<dbReference type="Proteomes" id="UP001140206">
    <property type="component" value="Chromosome 5"/>
</dbReference>
<reference evidence="3" key="1">
    <citation type="submission" date="2022-08" db="EMBL/GenBank/DDBJ databases">
        <authorList>
            <person name="Marques A."/>
        </authorList>
    </citation>
    <scope>NUCLEOTIDE SEQUENCE</scope>
    <source>
        <strain evidence="3">RhyPub2mFocal</strain>
        <tissue evidence="3">Leaves</tissue>
    </source>
</reference>
<evidence type="ECO:0000256" key="2">
    <source>
        <dbReference type="SAM" id="SignalP"/>
    </source>
</evidence>
<dbReference type="EMBL" id="JAMFTS010000005">
    <property type="protein sequence ID" value="KAJ4747600.1"/>
    <property type="molecule type" value="Genomic_DNA"/>
</dbReference>
<evidence type="ECO:0000256" key="1">
    <source>
        <dbReference type="SAM" id="Phobius"/>
    </source>
</evidence>
<dbReference type="PANTHER" id="PTHR13833">
    <property type="match status" value="1"/>
</dbReference>
<dbReference type="SUPFAM" id="SSF101898">
    <property type="entry name" value="NHL repeat"/>
    <property type="match status" value="1"/>
</dbReference>
<evidence type="ECO:0000313" key="3">
    <source>
        <dbReference type="EMBL" id="KAJ4747600.1"/>
    </source>
</evidence>
<feature type="chain" id="PRO_5043989669" evidence="2">
    <location>
        <begin position="22"/>
        <end position="413"/>
    </location>
</feature>
<organism evidence="3 4">
    <name type="scientific">Rhynchospora pubera</name>
    <dbReference type="NCBI Taxonomy" id="906938"/>
    <lineage>
        <taxon>Eukaryota</taxon>
        <taxon>Viridiplantae</taxon>
        <taxon>Streptophyta</taxon>
        <taxon>Embryophyta</taxon>
        <taxon>Tracheophyta</taxon>
        <taxon>Spermatophyta</taxon>
        <taxon>Magnoliopsida</taxon>
        <taxon>Liliopsida</taxon>
        <taxon>Poales</taxon>
        <taxon>Cyperaceae</taxon>
        <taxon>Cyperoideae</taxon>
        <taxon>Rhynchosporeae</taxon>
        <taxon>Rhynchospora</taxon>
    </lineage>
</organism>
<keyword evidence="1" id="KW-0812">Transmembrane</keyword>
<comment type="caution">
    <text evidence="3">The sequence shown here is derived from an EMBL/GenBank/DDBJ whole genome shotgun (WGS) entry which is preliminary data.</text>
</comment>
<evidence type="ECO:0000313" key="4">
    <source>
        <dbReference type="Proteomes" id="UP001140206"/>
    </source>
</evidence>
<name>A0AAV8BXA7_9POAL</name>
<sequence>MASLLLGSLLIVALSINSVSSKVVLEEGYTVSTIIDFNKISSLPASGVHPYAIVPLLSSQNLVLLDHTGSTFYTLSFPSLDNKEVAIEHLSGNGKAGFLDGDAKVASFSNPKSFAVDAAGNVYVADPINHVIRKITPSGFTVTIAGGNSRKTGNADGPAQNASFSNNFELVYMHKKCALVVVDRANNLIRQIDLNSKDCLRASPKSGLGAALVSVIAIASLVLGSVIGFVARPFLNFHGLVANCHLSMTLKRYQTNQGRTTLMSFSGVRSAVANTAVYFCLVRMIKYTIGFLSVVVRTLSPKIVVTSPPESGSISLMDLDVVPVTTFPDKNDFLKDLMCLDTVVTNSFCKQGEVIDAPHKGGSVTQENKLDEMILTHMSDFSCQATQQGVLEESNMLGSSLVRSVAWSRTERH</sequence>
<proteinExistence type="predicted"/>
<dbReference type="InterPro" id="IPR011042">
    <property type="entry name" value="6-blade_b-propeller_TolB-like"/>
</dbReference>
<dbReference type="AlphaFoldDB" id="A0AAV8BXA7"/>
<keyword evidence="4" id="KW-1185">Reference proteome</keyword>
<keyword evidence="1" id="KW-0472">Membrane</keyword>
<dbReference type="Gene3D" id="2.120.10.30">
    <property type="entry name" value="TolB, C-terminal domain"/>
    <property type="match status" value="1"/>
</dbReference>
<gene>
    <name evidence="3" type="ORF">LUZ62_082005</name>
</gene>
<feature type="signal peptide" evidence="2">
    <location>
        <begin position="1"/>
        <end position="21"/>
    </location>
</feature>
<accession>A0AAV8BXA7</accession>
<feature type="transmembrane region" description="Helical" evidence="1">
    <location>
        <begin position="208"/>
        <end position="231"/>
    </location>
</feature>
<keyword evidence="1" id="KW-1133">Transmembrane helix</keyword>
<dbReference type="PANTHER" id="PTHR13833:SF71">
    <property type="entry name" value="NHL DOMAIN-CONTAINING PROTEIN"/>
    <property type="match status" value="1"/>
</dbReference>
<keyword evidence="2" id="KW-0732">Signal</keyword>
<protein>
    <submittedName>
        <fullName evidence="3">NHL domain-containing protein</fullName>
    </submittedName>
</protein>